<evidence type="ECO:0000313" key="3">
    <source>
        <dbReference type="Proteomes" id="UP001596915"/>
    </source>
</evidence>
<name>A0ABW2WNB7_9ACTN</name>
<comment type="caution">
    <text evidence="2">The sequence shown here is derived from an EMBL/GenBank/DDBJ whole genome shotgun (WGS) entry which is preliminary data.</text>
</comment>
<dbReference type="Proteomes" id="UP001596915">
    <property type="component" value="Unassembled WGS sequence"/>
</dbReference>
<evidence type="ECO:0000313" key="2">
    <source>
        <dbReference type="EMBL" id="MFD0623036.1"/>
    </source>
</evidence>
<dbReference type="EMBL" id="JBHTGL010000008">
    <property type="protein sequence ID" value="MFD0623036.1"/>
    <property type="molecule type" value="Genomic_DNA"/>
</dbReference>
<sequence length="137" mass="15212">MAQNSGQPLTDEQFDTLLVELSTHHKHSLEAITTGGIRPAPPWSATSSTDDDFSKLPDDAKKALADNLEDQVALLADDKKTIVGLLLQVHKKEITQEQLDEKLDVRKKEDIDAFTALENKLTEALKHQDMLTPSPRT</sequence>
<proteinExistence type="predicted"/>
<organism evidence="2 3">
    <name type="scientific">Streptomyces sanglieri</name>
    <dbReference type="NCBI Taxonomy" id="193460"/>
    <lineage>
        <taxon>Bacteria</taxon>
        <taxon>Bacillati</taxon>
        <taxon>Actinomycetota</taxon>
        <taxon>Actinomycetes</taxon>
        <taxon>Kitasatosporales</taxon>
        <taxon>Streptomycetaceae</taxon>
        <taxon>Streptomyces</taxon>
    </lineage>
</organism>
<accession>A0ABW2WNB7</accession>
<evidence type="ECO:0000256" key="1">
    <source>
        <dbReference type="SAM" id="MobiDB-lite"/>
    </source>
</evidence>
<protein>
    <submittedName>
        <fullName evidence="2">Uncharacterized protein</fullName>
    </submittedName>
</protein>
<feature type="region of interest" description="Disordered" evidence="1">
    <location>
        <begin position="30"/>
        <end position="54"/>
    </location>
</feature>
<gene>
    <name evidence="2" type="ORF">ACFQ2K_09685</name>
</gene>
<reference evidence="3" key="1">
    <citation type="journal article" date="2019" name="Int. J. Syst. Evol. Microbiol.">
        <title>The Global Catalogue of Microorganisms (GCM) 10K type strain sequencing project: providing services to taxonomists for standard genome sequencing and annotation.</title>
        <authorList>
            <consortium name="The Broad Institute Genomics Platform"/>
            <consortium name="The Broad Institute Genome Sequencing Center for Infectious Disease"/>
            <person name="Wu L."/>
            <person name="Ma J."/>
        </authorList>
    </citation>
    <scope>NUCLEOTIDE SEQUENCE [LARGE SCALE GENOMIC DNA]</scope>
    <source>
        <strain evidence="3">JCM 12607</strain>
    </source>
</reference>
<keyword evidence="3" id="KW-1185">Reference proteome</keyword>